<protein>
    <submittedName>
        <fullName evidence="2">Uncharacterized protein</fullName>
    </submittedName>
</protein>
<accession>A0A9N9TE96</accession>
<organism evidence="2 3">
    <name type="scientific">Phyllotreta striolata</name>
    <name type="common">Striped flea beetle</name>
    <name type="synonym">Crioceris striolata</name>
    <dbReference type="NCBI Taxonomy" id="444603"/>
    <lineage>
        <taxon>Eukaryota</taxon>
        <taxon>Metazoa</taxon>
        <taxon>Ecdysozoa</taxon>
        <taxon>Arthropoda</taxon>
        <taxon>Hexapoda</taxon>
        <taxon>Insecta</taxon>
        <taxon>Pterygota</taxon>
        <taxon>Neoptera</taxon>
        <taxon>Endopterygota</taxon>
        <taxon>Coleoptera</taxon>
        <taxon>Polyphaga</taxon>
        <taxon>Cucujiformia</taxon>
        <taxon>Chrysomeloidea</taxon>
        <taxon>Chrysomelidae</taxon>
        <taxon>Galerucinae</taxon>
        <taxon>Alticini</taxon>
        <taxon>Phyllotreta</taxon>
    </lineage>
</organism>
<reference evidence="2" key="1">
    <citation type="submission" date="2022-01" db="EMBL/GenBank/DDBJ databases">
        <authorList>
            <person name="King R."/>
        </authorList>
    </citation>
    <scope>NUCLEOTIDE SEQUENCE</scope>
</reference>
<evidence type="ECO:0000313" key="3">
    <source>
        <dbReference type="Proteomes" id="UP001153712"/>
    </source>
</evidence>
<name>A0A9N9TE96_PHYSR</name>
<sequence>MFTMSGNLKSLYIFLSIIIIKVGVSSPLQRVNRINLNVKLKNNSSILDTGRGNIGIFLSKSVRNLRPLREHYYWKIHHHFHNRDDALQDINVMPKDITLCEDGAGAFCPKGSVALCTKNSAVRCLTSLWETEICDNSIYSHCASIYLPCNMYIPECRDEGKQYFKILSSCIAVVNVYANLKHFNGTIAARNLIKVYPPNYFCEIVLALPAQLTKGEELFARINEMFGKFAVRALDIN</sequence>
<evidence type="ECO:0000256" key="1">
    <source>
        <dbReference type="SAM" id="SignalP"/>
    </source>
</evidence>
<feature type="chain" id="PRO_5040152134" evidence="1">
    <location>
        <begin position="26"/>
        <end position="237"/>
    </location>
</feature>
<gene>
    <name evidence="2" type="ORF">PHYEVI_LOCUS520</name>
</gene>
<proteinExistence type="predicted"/>
<keyword evidence="1" id="KW-0732">Signal</keyword>
<dbReference type="OrthoDB" id="6728136at2759"/>
<dbReference type="Proteomes" id="UP001153712">
    <property type="component" value="Chromosome 1"/>
</dbReference>
<dbReference type="EMBL" id="OU900094">
    <property type="protein sequence ID" value="CAG9854055.1"/>
    <property type="molecule type" value="Genomic_DNA"/>
</dbReference>
<dbReference type="AlphaFoldDB" id="A0A9N9TE96"/>
<keyword evidence="3" id="KW-1185">Reference proteome</keyword>
<feature type="signal peptide" evidence="1">
    <location>
        <begin position="1"/>
        <end position="25"/>
    </location>
</feature>
<evidence type="ECO:0000313" key="2">
    <source>
        <dbReference type="EMBL" id="CAG9854055.1"/>
    </source>
</evidence>